<dbReference type="PANTHER" id="PTHR42923:SF46">
    <property type="entry name" value="AMINE OXIDASE"/>
    <property type="match status" value="1"/>
</dbReference>
<keyword evidence="3" id="KW-1185">Reference proteome</keyword>
<accession>A0ABU2MA90</accession>
<sequence>MPEHTRIAVIGGGMAGCAAARELTAAGKEVVLFESADGLGGRARSWRRPEIEPEVGINLMCASMYSTMWGMIREYGLEGELEKISSNLLVSDGTVVAPLPSDSIPALLRYRHVRLRDRLAFLYSSMREMMVNGRTGRIDLFDPERLADFDDGTTATEYGRSLMSHRGFDYMLRSQIEGFWNFDCDGVSVSHARAMLATMGGAEFFVFREGMQVLAERNAADARVLLRHEVSEVRLEHGRVVVSAQGEGGEAGGEFDAVVVAVPAPIAAKVVASLPREAVGDRMRDYLEGQEYEPALSMSYLVDADALPPETHIMAGGAEDPPIRNMITYPRRVRGADGTVRDRLLVFAYPGRAVTRRLLGRGPEEQYATVTPLLSRLWPGFPRDPEPFQVAERPYGFPIPSPGRYRASVAATRDQRPPVVFAGDHFSSPTTEAAMRSGIRAARGILGTS</sequence>
<dbReference type="InterPro" id="IPR036188">
    <property type="entry name" value="FAD/NAD-bd_sf"/>
</dbReference>
<comment type="caution">
    <text evidence="2">The sequence shown here is derived from an EMBL/GenBank/DDBJ whole genome shotgun (WGS) entry which is preliminary data.</text>
</comment>
<feature type="domain" description="Amine oxidase" evidence="1">
    <location>
        <begin position="14"/>
        <end position="446"/>
    </location>
</feature>
<evidence type="ECO:0000259" key="1">
    <source>
        <dbReference type="Pfam" id="PF01593"/>
    </source>
</evidence>
<evidence type="ECO:0000313" key="3">
    <source>
        <dbReference type="Proteomes" id="UP001183390"/>
    </source>
</evidence>
<gene>
    <name evidence="2" type="ORF">RM479_13995</name>
</gene>
<dbReference type="Pfam" id="PF01593">
    <property type="entry name" value="Amino_oxidase"/>
    <property type="match status" value="1"/>
</dbReference>
<name>A0ABU2MA90_9ACTN</name>
<dbReference type="PANTHER" id="PTHR42923">
    <property type="entry name" value="PROTOPORPHYRINOGEN OXIDASE"/>
    <property type="match status" value="1"/>
</dbReference>
<organism evidence="2 3">
    <name type="scientific">Nocardiopsis lambiniae</name>
    <dbReference type="NCBI Taxonomy" id="3075539"/>
    <lineage>
        <taxon>Bacteria</taxon>
        <taxon>Bacillati</taxon>
        <taxon>Actinomycetota</taxon>
        <taxon>Actinomycetes</taxon>
        <taxon>Streptosporangiales</taxon>
        <taxon>Nocardiopsidaceae</taxon>
        <taxon>Nocardiopsis</taxon>
    </lineage>
</organism>
<dbReference type="Gene3D" id="3.50.50.60">
    <property type="entry name" value="FAD/NAD(P)-binding domain"/>
    <property type="match status" value="1"/>
</dbReference>
<dbReference type="EMBL" id="JAVREP010000008">
    <property type="protein sequence ID" value="MDT0329527.1"/>
    <property type="molecule type" value="Genomic_DNA"/>
</dbReference>
<evidence type="ECO:0000313" key="2">
    <source>
        <dbReference type="EMBL" id="MDT0329527.1"/>
    </source>
</evidence>
<proteinExistence type="predicted"/>
<reference evidence="3" key="1">
    <citation type="submission" date="2023-07" db="EMBL/GenBank/DDBJ databases">
        <title>30 novel species of actinomycetes from the DSMZ collection.</title>
        <authorList>
            <person name="Nouioui I."/>
        </authorList>
    </citation>
    <scope>NUCLEOTIDE SEQUENCE [LARGE SCALE GENOMIC DNA]</scope>
    <source>
        <strain evidence="3">DSM 44743</strain>
    </source>
</reference>
<dbReference type="InterPro" id="IPR050464">
    <property type="entry name" value="Zeta_carotene_desat/Oxidored"/>
</dbReference>
<protein>
    <submittedName>
        <fullName evidence="2">FAD-dependent oxidoreductase</fullName>
    </submittedName>
</protein>
<dbReference type="RefSeq" id="WP_311512171.1">
    <property type="nucleotide sequence ID" value="NZ_JAVREP010000008.1"/>
</dbReference>
<dbReference type="PROSITE" id="PS51257">
    <property type="entry name" value="PROKAR_LIPOPROTEIN"/>
    <property type="match status" value="1"/>
</dbReference>
<dbReference type="Proteomes" id="UP001183390">
    <property type="component" value="Unassembled WGS sequence"/>
</dbReference>
<dbReference type="InterPro" id="IPR002937">
    <property type="entry name" value="Amino_oxidase"/>
</dbReference>
<dbReference type="SUPFAM" id="SSF51905">
    <property type="entry name" value="FAD/NAD(P)-binding domain"/>
    <property type="match status" value="1"/>
</dbReference>